<protein>
    <submittedName>
        <fullName evidence="3">Uncharacterized protein</fullName>
    </submittedName>
</protein>
<feature type="compositionally biased region" description="Polar residues" evidence="2">
    <location>
        <begin position="11"/>
        <end position="28"/>
    </location>
</feature>
<dbReference type="EMBL" id="JAKKPZ010000027">
    <property type="protein sequence ID" value="KAI1710145.1"/>
    <property type="molecule type" value="Genomic_DNA"/>
</dbReference>
<feature type="coiled-coil region" evidence="1">
    <location>
        <begin position="595"/>
        <end position="661"/>
    </location>
</feature>
<feature type="coiled-coil region" evidence="1">
    <location>
        <begin position="250"/>
        <end position="284"/>
    </location>
</feature>
<feature type="region of interest" description="Disordered" evidence="2">
    <location>
        <begin position="743"/>
        <end position="763"/>
    </location>
</feature>
<gene>
    <name evidence="3" type="ORF">DdX_10819</name>
</gene>
<feature type="compositionally biased region" description="Acidic residues" evidence="2">
    <location>
        <begin position="1"/>
        <end position="10"/>
    </location>
</feature>
<feature type="compositionally biased region" description="Basic and acidic residues" evidence="2">
    <location>
        <begin position="152"/>
        <end position="163"/>
    </location>
</feature>
<dbReference type="AlphaFoldDB" id="A0AAD4N1X8"/>
<organism evidence="3 4">
    <name type="scientific">Ditylenchus destructor</name>
    <dbReference type="NCBI Taxonomy" id="166010"/>
    <lineage>
        <taxon>Eukaryota</taxon>
        <taxon>Metazoa</taxon>
        <taxon>Ecdysozoa</taxon>
        <taxon>Nematoda</taxon>
        <taxon>Chromadorea</taxon>
        <taxon>Rhabditida</taxon>
        <taxon>Tylenchina</taxon>
        <taxon>Tylenchomorpha</taxon>
        <taxon>Sphaerularioidea</taxon>
        <taxon>Anguinidae</taxon>
        <taxon>Anguininae</taxon>
        <taxon>Ditylenchus</taxon>
    </lineage>
</organism>
<evidence type="ECO:0000313" key="4">
    <source>
        <dbReference type="Proteomes" id="UP001201812"/>
    </source>
</evidence>
<comment type="caution">
    <text evidence="3">The sequence shown here is derived from an EMBL/GenBank/DDBJ whole genome shotgun (WGS) entry which is preliminary data.</text>
</comment>
<evidence type="ECO:0000256" key="2">
    <source>
        <dbReference type="SAM" id="MobiDB-lite"/>
    </source>
</evidence>
<feature type="region of interest" description="Disordered" evidence="2">
    <location>
        <begin position="136"/>
        <end position="191"/>
    </location>
</feature>
<feature type="compositionally biased region" description="Polar residues" evidence="2">
    <location>
        <begin position="136"/>
        <end position="145"/>
    </location>
</feature>
<feature type="region of interest" description="Disordered" evidence="2">
    <location>
        <begin position="1"/>
        <end position="28"/>
    </location>
</feature>
<feature type="compositionally biased region" description="Acidic residues" evidence="2">
    <location>
        <begin position="174"/>
        <end position="183"/>
    </location>
</feature>
<proteinExistence type="predicted"/>
<name>A0AAD4N1X8_9BILA</name>
<sequence length="763" mass="87074">MESSNEESIADNDQTMGSSPVNQSVTSPKECQCDDHIFRESEHFAVLLTKSEKCRAELEKCRKQKNALVDDNTELKEKLEICEERVKQHKMDAERALSQVAQKDQMLAYTQDRLNRKLAAVNRLTDQNNKLRQQQEFTNGTSNCSRRSKSVVNDHRFMNDPRTKARPTSRNPEEELQPGEQNEENISQSDQTLKQVRKEFPQVLSERSNDLEASKALENNLRINIVMLQAQITADKNTAQKRENESMTIINNLKATNARIEGELEDIKSKFQQSEAALAESRQKEQQSAEQRMENNKIQAQIRAKIEQLTVYISKTDKALNDTKQKLSEANIKLEKQQAMETYLNLQLEERYKDLEQMKQQLEMYQQKFEDSEQKCKDYEKALITSKNDTEVLEELNAILKRGNSELADKVATSERKVFVLEQTFENVGSENDPKIAKLEATTVCSTKQITGKDVASPANDDLHRKLGLKEQDALELKKNIDNLTLMYNQKEATLQKVAQRLAKCAEKLKEEKEFGMDICDKLGKCSAELQASQQKCAVYKKKLKMLETEKSLDSAKQHKDIVSNGNMQVADDLNGEIGSSHPHDELERDSETKVQLLQQTLAECETKIAKLEDERRMEGERNAKQLEELRQSLDQSKKDIEKAVKEKNSIEEAVAQLYQRVPLSSLKRKRPLAETEQESGSQDEMPKRIHTDDQNEEEINKEDENSTGACTSQTEKDPLSASIPAAVCDSINKGESNRVKLNRTFDSSPQSIHKLPTSSRPL</sequence>
<evidence type="ECO:0000313" key="3">
    <source>
        <dbReference type="EMBL" id="KAI1710145.1"/>
    </source>
</evidence>
<keyword evidence="1" id="KW-0175">Coiled coil</keyword>
<feature type="coiled-coil region" evidence="1">
    <location>
        <begin position="320"/>
        <end position="382"/>
    </location>
</feature>
<feature type="coiled-coil region" evidence="1">
    <location>
        <begin position="474"/>
        <end position="550"/>
    </location>
</feature>
<feature type="compositionally biased region" description="Polar residues" evidence="2">
    <location>
        <begin position="745"/>
        <end position="763"/>
    </location>
</feature>
<feature type="compositionally biased region" description="Basic and acidic residues" evidence="2">
    <location>
        <begin position="685"/>
        <end position="694"/>
    </location>
</feature>
<keyword evidence="4" id="KW-1185">Reference proteome</keyword>
<dbReference type="Proteomes" id="UP001201812">
    <property type="component" value="Unassembled WGS sequence"/>
</dbReference>
<evidence type="ECO:0000256" key="1">
    <source>
        <dbReference type="SAM" id="Coils"/>
    </source>
</evidence>
<reference evidence="3" key="1">
    <citation type="submission" date="2022-01" db="EMBL/GenBank/DDBJ databases">
        <title>Genome Sequence Resource for Two Populations of Ditylenchus destructor, the Migratory Endoparasitic Phytonematode.</title>
        <authorList>
            <person name="Zhang H."/>
            <person name="Lin R."/>
            <person name="Xie B."/>
        </authorList>
    </citation>
    <scope>NUCLEOTIDE SEQUENCE</scope>
    <source>
        <strain evidence="3">BazhouSP</strain>
    </source>
</reference>
<feature type="region of interest" description="Disordered" evidence="2">
    <location>
        <begin position="665"/>
        <end position="723"/>
    </location>
</feature>
<feature type="coiled-coil region" evidence="1">
    <location>
        <begin position="58"/>
        <end position="134"/>
    </location>
</feature>
<accession>A0AAD4N1X8</accession>